<dbReference type="PIRSF" id="PIRSF036492">
    <property type="entry name" value="ALDH"/>
    <property type="match status" value="1"/>
</dbReference>
<dbReference type="InterPro" id="IPR016163">
    <property type="entry name" value="Ald_DH_C"/>
</dbReference>
<name>A0A093VYE8_TALMA</name>
<dbReference type="InterPro" id="IPR016161">
    <property type="entry name" value="Ald_DH/histidinol_DH"/>
</dbReference>
<dbReference type="GO" id="GO:0005737">
    <property type="term" value="C:cytoplasm"/>
    <property type="evidence" value="ECO:0007669"/>
    <property type="project" value="TreeGrafter"/>
</dbReference>
<dbReference type="HOGENOM" id="CLU_005391_3_1_1"/>
<dbReference type="Gene3D" id="3.40.309.10">
    <property type="entry name" value="Aldehyde Dehydrogenase, Chain A, domain 2"/>
    <property type="match status" value="1"/>
</dbReference>
<dbReference type="eggNOG" id="KOG2456">
    <property type="taxonomic scope" value="Eukaryota"/>
</dbReference>
<dbReference type="AlphaFoldDB" id="A0A093VYE8"/>
<evidence type="ECO:0000256" key="4">
    <source>
        <dbReference type="PIRSR" id="PIRSR036492-1"/>
    </source>
</evidence>
<reference key="1">
    <citation type="journal article" date="2014" name="PLoS Genet.">
        <title>Signature Gene Expression Reveals Novel Clues to the Molecular Mechanisms of Dimorphic Transition in Penicillium marneffei.</title>
        <authorList>
            <person name="Yang E."/>
            <person name="Wang G."/>
            <person name="Cai J."/>
            <person name="Woo P.C."/>
            <person name="Lau S.K."/>
            <person name="Yuen K.-Y."/>
            <person name="Chow W.-N."/>
            <person name="Lin X."/>
        </authorList>
    </citation>
    <scope>NUCLEOTIDE SEQUENCE [LARGE SCALE GENOMIC DNA]</scope>
    <source>
        <strain>PM1</strain>
    </source>
</reference>
<dbReference type="InterPro" id="IPR016162">
    <property type="entry name" value="Ald_DH_N"/>
</dbReference>
<dbReference type="EMBL" id="JPOX01000004">
    <property type="protein sequence ID" value="KFX51661.1"/>
    <property type="molecule type" value="Genomic_DNA"/>
</dbReference>
<dbReference type="InterPro" id="IPR012394">
    <property type="entry name" value="Aldehyde_DH_NAD(P)"/>
</dbReference>
<comment type="similarity">
    <text evidence="1 3">Belongs to the aldehyde dehydrogenase family.</text>
</comment>
<dbReference type="InterPro" id="IPR015590">
    <property type="entry name" value="Aldehyde_DH_dom"/>
</dbReference>
<organism evidence="6">
    <name type="scientific">Talaromyces marneffei PM1</name>
    <dbReference type="NCBI Taxonomy" id="1077442"/>
    <lineage>
        <taxon>Eukaryota</taxon>
        <taxon>Fungi</taxon>
        <taxon>Dikarya</taxon>
        <taxon>Ascomycota</taxon>
        <taxon>Pezizomycotina</taxon>
        <taxon>Eurotiomycetes</taxon>
        <taxon>Eurotiomycetidae</taxon>
        <taxon>Eurotiales</taxon>
        <taxon>Trichocomaceae</taxon>
        <taxon>Talaromyces</taxon>
        <taxon>Talaromyces sect. Talaromyces</taxon>
    </lineage>
</organism>
<comment type="caution">
    <text evidence="6">The sequence shown here is derived from an EMBL/GenBank/DDBJ whole genome shotgun (WGS) entry which is preliminary data.</text>
</comment>
<feature type="active site" evidence="4">
    <location>
        <position position="251"/>
    </location>
</feature>
<dbReference type="Pfam" id="PF00171">
    <property type="entry name" value="Aldedh"/>
    <property type="match status" value="1"/>
</dbReference>
<evidence type="ECO:0000256" key="3">
    <source>
        <dbReference type="PIRNR" id="PIRNR036492"/>
    </source>
</evidence>
<evidence type="ECO:0000256" key="1">
    <source>
        <dbReference type="ARBA" id="ARBA00009986"/>
    </source>
</evidence>
<evidence type="ECO:0000259" key="5">
    <source>
        <dbReference type="Pfam" id="PF00171"/>
    </source>
</evidence>
<dbReference type="GO" id="GO:0004029">
    <property type="term" value="F:aldehyde dehydrogenase (NAD+) activity"/>
    <property type="evidence" value="ECO:0007669"/>
    <property type="project" value="TreeGrafter"/>
</dbReference>
<sequence>MSSLEQTFEVQREMKYLLVMHYAVPQRLIQLQSILVCEPINDIMEIDKIVAELRRTFDSGKTRPIAWRKEQLRNLYHLIVDNRDRFIEAIFKDIGKPPVQVEVLETLCVANEDEVVETMPPFENWSPIIRKQPKGSVLVLGLQSGRNAASYQPSNTKSAPIALLPFIGVIAAGNTGILRPSEFAPATADLLVELFPKYLDPSSFRCVIGGREAAEALLKHSFGHILFTGGLKVGKEVMKAAANNITPITLELGGRNAAIVSDNANVRLAAKRILWGKAAAAGQTCFAPNVAIVHEAVYDEFVGGLKDYYAEFYKGKAELPSVGHIVNAAQFSRVQSLFSSTKGKIILGGELNSTTYFIEPTIVTDIEVDDALLQAEVFGPILPVIKAKDTDHAQTLAREIAPESLGLYIFSEDLEEANKVINALPNGSASINDVMAQIAPTSMPFGGFGSSGFGAYRGKASIDTFSHKQSIVTVPTVPEFEAMLEWRYPYADQEKTVEFIRANMLAPLPPQ</sequence>
<evidence type="ECO:0000256" key="2">
    <source>
        <dbReference type="ARBA" id="ARBA00023002"/>
    </source>
</evidence>
<keyword evidence="2 3" id="KW-0560">Oxidoreductase</keyword>
<dbReference type="PANTHER" id="PTHR43570">
    <property type="entry name" value="ALDEHYDE DEHYDROGENASE"/>
    <property type="match status" value="1"/>
</dbReference>
<evidence type="ECO:0000313" key="6">
    <source>
        <dbReference type="EMBL" id="KFX51661.1"/>
    </source>
</evidence>
<proteinExistence type="inferred from homology"/>
<reference evidence="6" key="2">
    <citation type="journal article" date="2014" name="PLoS Genet.">
        <title>Signature gene expression reveals novel clues to the molecular mechanisms of dimorphic transition in Penicillium marneffei.</title>
        <authorList>
            <person name="Yang E."/>
            <person name="Wang G."/>
            <person name="Cai J."/>
            <person name="Woo P.C."/>
            <person name="Lau S.K."/>
            <person name="Yuen K.-Y."/>
            <person name="Chow W.-N."/>
            <person name="Lin X."/>
        </authorList>
    </citation>
    <scope>NUCLEOTIDE SEQUENCE</scope>
    <source>
        <strain evidence="6">PM1</strain>
    </source>
</reference>
<gene>
    <name evidence="6" type="ORF">GQ26_0040920</name>
</gene>
<feature type="domain" description="Aldehyde dehydrogenase" evidence="5">
    <location>
        <begin position="44"/>
        <end position="470"/>
    </location>
</feature>
<protein>
    <recommendedName>
        <fullName evidence="3">Aldehyde dehydrogenase</fullName>
    </recommendedName>
</protein>
<dbReference type="SUPFAM" id="SSF53720">
    <property type="entry name" value="ALDH-like"/>
    <property type="match status" value="1"/>
</dbReference>
<dbReference type="Gene3D" id="3.40.605.10">
    <property type="entry name" value="Aldehyde Dehydrogenase, Chain A, domain 1"/>
    <property type="match status" value="1"/>
</dbReference>
<dbReference type="GO" id="GO:0006081">
    <property type="term" value="P:aldehyde metabolic process"/>
    <property type="evidence" value="ECO:0007669"/>
    <property type="project" value="InterPro"/>
</dbReference>
<accession>A0A093VYE8</accession>
<dbReference type="PANTHER" id="PTHR43570:SF16">
    <property type="entry name" value="ALDEHYDE DEHYDROGENASE TYPE III, ISOFORM Q"/>
    <property type="match status" value="1"/>
</dbReference>
<feature type="active site" evidence="4">
    <location>
        <position position="285"/>
    </location>
</feature>